<dbReference type="STRING" id="76947.GCA_002080435_02394"/>
<gene>
    <name evidence="1" type="ORF">BV98_000553</name>
</gene>
<reference evidence="1" key="1">
    <citation type="submission" date="2014-08" db="EMBL/GenBank/DDBJ databases">
        <title>Draft genome sequences of Sphingobium herbicidovorans.</title>
        <authorList>
            <person name="Gan H.M."/>
            <person name="Gan H.Y."/>
            <person name="Savka M.A."/>
        </authorList>
    </citation>
    <scope>NUCLEOTIDE SEQUENCE [LARGE SCALE GENOMIC DNA]</scope>
    <source>
        <strain evidence="1">NBRC 16415</strain>
    </source>
</reference>
<sequence>MSEADNRTLAQFFFDHGFTACWADAMMANAQRPVFDLTDARFERAWAIMPECCDTPEDAAEFVQKKALADAAPELLAIALRLIKWDKDFPVNCHNGYAGLKELDAIIADATKATGRLPDGTEHNGSPEALS</sequence>
<evidence type="ECO:0000313" key="2">
    <source>
        <dbReference type="Proteomes" id="UP000024284"/>
    </source>
</evidence>
<dbReference type="Proteomes" id="UP000024284">
    <property type="component" value="Unassembled WGS sequence"/>
</dbReference>
<dbReference type="AlphaFoldDB" id="A0A086PE77"/>
<accession>A0A086PE77</accession>
<name>A0A086PE77_SPHHM</name>
<dbReference type="OrthoDB" id="7510885at2"/>
<evidence type="ECO:0000313" key="1">
    <source>
        <dbReference type="EMBL" id="KFG91695.1"/>
    </source>
</evidence>
<dbReference type="RefSeq" id="WP_037462575.1">
    <property type="nucleotide sequence ID" value="NZ_BCZD01000018.1"/>
</dbReference>
<comment type="caution">
    <text evidence="1">The sequence shown here is derived from an EMBL/GenBank/DDBJ whole genome shotgun (WGS) entry which is preliminary data.</text>
</comment>
<protein>
    <submittedName>
        <fullName evidence="1">Uncharacterized protein</fullName>
    </submittedName>
</protein>
<proteinExistence type="predicted"/>
<dbReference type="EMBL" id="JFZA02000002">
    <property type="protein sequence ID" value="KFG91695.1"/>
    <property type="molecule type" value="Genomic_DNA"/>
</dbReference>
<organism evidence="1 2">
    <name type="scientific">Sphingobium herbicidovorans (strain ATCC 700291 / DSM 11019 / CCUG 56400 / KCTC 2939 / LMG 18315 / NBRC 16415 / MH)</name>
    <name type="common">Sphingomonas herbicidovorans</name>
    <dbReference type="NCBI Taxonomy" id="1219045"/>
    <lineage>
        <taxon>Bacteria</taxon>
        <taxon>Pseudomonadati</taxon>
        <taxon>Pseudomonadota</taxon>
        <taxon>Alphaproteobacteria</taxon>
        <taxon>Sphingomonadales</taxon>
        <taxon>Sphingomonadaceae</taxon>
        <taxon>Sphingobium</taxon>
    </lineage>
</organism>
<dbReference type="PATRIC" id="fig|1219045.3.peg.563"/>
<keyword evidence="2" id="KW-1185">Reference proteome</keyword>